<sequence>MLAAPAADQPKERDRAEGHKPGEKVQTRGIYKVVREGDAGSGFEVTCVEGGHFPPAAATVRTTSWFTARRREGDVL</sequence>
<feature type="compositionally biased region" description="Basic and acidic residues" evidence="1">
    <location>
        <begin position="9"/>
        <end position="26"/>
    </location>
</feature>
<gene>
    <name evidence="2" type="ORF">SAMN05445850_6265</name>
</gene>
<accession>A0A1H1K194</accession>
<evidence type="ECO:0000313" key="2">
    <source>
        <dbReference type="EMBL" id="SDR56043.1"/>
    </source>
</evidence>
<keyword evidence="3" id="KW-1185">Reference proteome</keyword>
<evidence type="ECO:0000256" key="1">
    <source>
        <dbReference type="SAM" id="MobiDB-lite"/>
    </source>
</evidence>
<feature type="region of interest" description="Disordered" evidence="1">
    <location>
        <begin position="1"/>
        <end position="27"/>
    </location>
</feature>
<name>A0A1H1K194_9BURK</name>
<dbReference type="Proteomes" id="UP000199365">
    <property type="component" value="Unassembled WGS sequence"/>
</dbReference>
<organism evidence="2 3">
    <name type="scientific">Paraburkholderia tuberum</name>
    <dbReference type="NCBI Taxonomy" id="157910"/>
    <lineage>
        <taxon>Bacteria</taxon>
        <taxon>Pseudomonadati</taxon>
        <taxon>Pseudomonadota</taxon>
        <taxon>Betaproteobacteria</taxon>
        <taxon>Burkholderiales</taxon>
        <taxon>Burkholderiaceae</taxon>
        <taxon>Paraburkholderia</taxon>
    </lineage>
</organism>
<dbReference type="AlphaFoldDB" id="A0A1H1K194"/>
<proteinExistence type="predicted"/>
<evidence type="ECO:0000313" key="3">
    <source>
        <dbReference type="Proteomes" id="UP000199365"/>
    </source>
</evidence>
<dbReference type="EMBL" id="FNKX01000002">
    <property type="protein sequence ID" value="SDR56043.1"/>
    <property type="molecule type" value="Genomic_DNA"/>
</dbReference>
<reference evidence="3" key="1">
    <citation type="submission" date="2016-10" db="EMBL/GenBank/DDBJ databases">
        <authorList>
            <person name="Varghese N."/>
            <person name="Submissions S."/>
        </authorList>
    </citation>
    <scope>NUCLEOTIDE SEQUENCE [LARGE SCALE GENOMIC DNA]</scope>
    <source>
        <strain evidence="3">DUS833</strain>
    </source>
</reference>
<protein>
    <submittedName>
        <fullName evidence="2">Uncharacterized protein</fullName>
    </submittedName>
</protein>